<dbReference type="RefSeq" id="WP_344806642.1">
    <property type="nucleotide sequence ID" value="NZ_BAABBO010000010.1"/>
</dbReference>
<protein>
    <submittedName>
        <fullName evidence="2">Uncharacterized protein</fullName>
    </submittedName>
</protein>
<accession>A0ABP7PGM2</accession>
<gene>
    <name evidence="2" type="ORF">GCM10022278_23960</name>
</gene>
<reference evidence="3" key="1">
    <citation type="journal article" date="2019" name="Int. J. Syst. Evol. Microbiol.">
        <title>The Global Catalogue of Microorganisms (GCM) 10K type strain sequencing project: providing services to taxonomists for standard genome sequencing and annotation.</title>
        <authorList>
            <consortium name="The Broad Institute Genomics Platform"/>
            <consortium name="The Broad Institute Genome Sequencing Center for Infectious Disease"/>
            <person name="Wu L."/>
            <person name="Ma J."/>
        </authorList>
    </citation>
    <scope>NUCLEOTIDE SEQUENCE [LARGE SCALE GENOMIC DNA]</scope>
    <source>
        <strain evidence="3">JCM 17555</strain>
    </source>
</reference>
<comment type="caution">
    <text evidence="2">The sequence shown here is derived from an EMBL/GenBank/DDBJ whole genome shotgun (WGS) entry which is preliminary data.</text>
</comment>
<sequence length="625" mass="68833">MRTGRRLLTLIALGIAACTAAMPASAEASREVFPYCSYSLLDDGWVSTADDVRKMLREKRAEDVQPGFVEATDATVNQFRALFQALNRDDLTVARSAAKALGYNACLLRNLRRDGEVDRFLFLSKDQTQQIHLLWRLGKADPIIIQSPHNFKDQRDKEKATESFVRTRARLLIANSLHANDSKQRSPCSGNNAVSNGAHYHKGWFHAAHVASAELLPDHGVFQLHGMASRRGNGDVNYIDISPGFKKDQVKEHSLLRYFDNALVESFGGDYASKYIVSAASPSPWTRVKSGSHLPGTFNTQGRHLNGSPEPCRKKAQAVHYENSPQRFVHVELSSNPRQRHLDDLINALNIAAAEWRTNAAGGDAHSLEGAKLQVGTMRVSDKPAFFTDELDAYEQPVIIAGIPGMEGKHPVVVEAITGLTPALQLREWSYLDGWHRYESVPYLIAESGRFESDQLQLEAGHTKFDAGLGEMNVHFQATFEGKPVVLLTEKNNERGDVAALRITNLNSEGFTVKAFVSERAQAIGKKLGGIELGFLAVYERAEETVGSASVPLIGGSAVMLKTEVFQGNHTPQLMGVLVQEEQSSDGEAWHTNEEVGLVVIDELVFGHMQSLYGADPAALRRLVD</sequence>
<keyword evidence="3" id="KW-1185">Reference proteome</keyword>
<evidence type="ECO:0000313" key="3">
    <source>
        <dbReference type="Proteomes" id="UP001501337"/>
    </source>
</evidence>
<name>A0ABP7PGM2_9GAMM</name>
<keyword evidence="1" id="KW-0732">Signal</keyword>
<feature type="chain" id="PRO_5045510662" evidence="1">
    <location>
        <begin position="27"/>
        <end position="625"/>
    </location>
</feature>
<dbReference type="PROSITE" id="PS51257">
    <property type="entry name" value="PROKAR_LIPOPROTEIN"/>
    <property type="match status" value="1"/>
</dbReference>
<organism evidence="2 3">
    <name type="scientific">Allohahella marinimesophila</name>
    <dbReference type="NCBI Taxonomy" id="1054972"/>
    <lineage>
        <taxon>Bacteria</taxon>
        <taxon>Pseudomonadati</taxon>
        <taxon>Pseudomonadota</taxon>
        <taxon>Gammaproteobacteria</taxon>
        <taxon>Oceanospirillales</taxon>
        <taxon>Hahellaceae</taxon>
        <taxon>Allohahella</taxon>
    </lineage>
</organism>
<evidence type="ECO:0000313" key="2">
    <source>
        <dbReference type="EMBL" id="GAA3965351.1"/>
    </source>
</evidence>
<feature type="signal peptide" evidence="1">
    <location>
        <begin position="1"/>
        <end position="26"/>
    </location>
</feature>
<dbReference type="EMBL" id="BAABBO010000010">
    <property type="protein sequence ID" value="GAA3965351.1"/>
    <property type="molecule type" value="Genomic_DNA"/>
</dbReference>
<dbReference type="Proteomes" id="UP001501337">
    <property type="component" value="Unassembled WGS sequence"/>
</dbReference>
<evidence type="ECO:0000256" key="1">
    <source>
        <dbReference type="SAM" id="SignalP"/>
    </source>
</evidence>
<proteinExistence type="predicted"/>